<dbReference type="GO" id="GO:0003855">
    <property type="term" value="F:3-dehydroquinate dehydratase activity"/>
    <property type="evidence" value="ECO:0007669"/>
    <property type="project" value="UniProtKB-EC"/>
</dbReference>
<proteinExistence type="predicted"/>
<dbReference type="Proteomes" id="UP001314261">
    <property type="component" value="Unassembled WGS sequence"/>
</dbReference>
<keyword evidence="1" id="KW-0456">Lyase</keyword>
<name>A0ABN9YP74_9LACO</name>
<sequence length="194" mass="21240">MDFLTLLNEKKTINQAALAVPMALGPNDKFTPYKNLLNEENPDVVIWQADAIADDFSKEVIWDQVKQGGAQAVDEGDLSAMKKAALKSELDQAHQEFLANWPGIQKQIVQELVQNAKETAGERSLFLAYSTKAEGGLGEMGPADQAFFLTTALNESKGAFSAVFIPELLDENLQEKVQEAAQKQGTLVIRTTTL</sequence>
<evidence type="ECO:0000313" key="2">
    <source>
        <dbReference type="Proteomes" id="UP001314261"/>
    </source>
</evidence>
<dbReference type="EC" id="4.2.1.10" evidence="1"/>
<dbReference type="RefSeq" id="WP_338346063.1">
    <property type="nucleotide sequence ID" value="NZ_CAUZLR010000003.1"/>
</dbReference>
<organism evidence="1 2">
    <name type="scientific">Fructobacillus fructosus</name>
    <dbReference type="NCBI Taxonomy" id="1631"/>
    <lineage>
        <taxon>Bacteria</taxon>
        <taxon>Bacillati</taxon>
        <taxon>Bacillota</taxon>
        <taxon>Bacilli</taxon>
        <taxon>Lactobacillales</taxon>
        <taxon>Lactobacillaceae</taxon>
        <taxon>Fructobacillus</taxon>
    </lineage>
</organism>
<reference evidence="1 2" key="1">
    <citation type="submission" date="2023-10" db="EMBL/GenBank/DDBJ databases">
        <authorList>
            <person name="Botero Cardona J."/>
        </authorList>
    </citation>
    <scope>NUCLEOTIDE SEQUENCE [LARGE SCALE GENOMIC DNA]</scope>
    <source>
        <strain evidence="1 2">R-54839</strain>
    </source>
</reference>
<keyword evidence="2" id="KW-1185">Reference proteome</keyword>
<gene>
    <name evidence="1" type="ORF">R54839_PPFHFPJH_00653</name>
</gene>
<protein>
    <submittedName>
        <fullName evidence="1">3-dehydroquinate dehydratase (AroD)</fullName>
        <ecNumber evidence="1">4.2.1.10</ecNumber>
    </submittedName>
</protein>
<comment type="caution">
    <text evidence="1">The sequence shown here is derived from an EMBL/GenBank/DDBJ whole genome shotgun (WGS) entry which is preliminary data.</text>
</comment>
<evidence type="ECO:0000313" key="1">
    <source>
        <dbReference type="EMBL" id="CAK1235720.1"/>
    </source>
</evidence>
<dbReference type="EMBL" id="CAUZLR010000003">
    <property type="protein sequence ID" value="CAK1235720.1"/>
    <property type="molecule type" value="Genomic_DNA"/>
</dbReference>
<accession>A0ABN9YP74</accession>